<dbReference type="AlphaFoldDB" id="A0A0A9F1P0"/>
<protein>
    <submittedName>
        <fullName evidence="1">Uncharacterized protein</fullName>
    </submittedName>
</protein>
<proteinExistence type="predicted"/>
<reference evidence="1" key="2">
    <citation type="journal article" date="2015" name="Data Brief">
        <title>Shoot transcriptome of the giant reed, Arundo donax.</title>
        <authorList>
            <person name="Barrero R.A."/>
            <person name="Guerrero F.D."/>
            <person name="Moolhuijzen P."/>
            <person name="Goolsby J.A."/>
            <person name="Tidwell J."/>
            <person name="Bellgard S.E."/>
            <person name="Bellgard M.I."/>
        </authorList>
    </citation>
    <scope>NUCLEOTIDE SEQUENCE</scope>
    <source>
        <tissue evidence="1">Shoot tissue taken approximately 20 cm above the soil surface</tissue>
    </source>
</reference>
<organism evidence="1">
    <name type="scientific">Arundo donax</name>
    <name type="common">Giant reed</name>
    <name type="synonym">Donax arundinaceus</name>
    <dbReference type="NCBI Taxonomy" id="35708"/>
    <lineage>
        <taxon>Eukaryota</taxon>
        <taxon>Viridiplantae</taxon>
        <taxon>Streptophyta</taxon>
        <taxon>Embryophyta</taxon>
        <taxon>Tracheophyta</taxon>
        <taxon>Spermatophyta</taxon>
        <taxon>Magnoliopsida</taxon>
        <taxon>Liliopsida</taxon>
        <taxon>Poales</taxon>
        <taxon>Poaceae</taxon>
        <taxon>PACMAD clade</taxon>
        <taxon>Arundinoideae</taxon>
        <taxon>Arundineae</taxon>
        <taxon>Arundo</taxon>
    </lineage>
</organism>
<reference evidence="1" key="1">
    <citation type="submission" date="2014-09" db="EMBL/GenBank/DDBJ databases">
        <authorList>
            <person name="Magalhaes I.L.F."/>
            <person name="Oliveira U."/>
            <person name="Santos F.R."/>
            <person name="Vidigal T.H.D.A."/>
            <person name="Brescovit A.D."/>
            <person name="Santos A.J."/>
        </authorList>
    </citation>
    <scope>NUCLEOTIDE SEQUENCE</scope>
    <source>
        <tissue evidence="1">Shoot tissue taken approximately 20 cm above the soil surface</tissue>
    </source>
</reference>
<accession>A0A0A9F1P0</accession>
<sequence>MHALANKTVTDQELPLDTGYLIKGFMEYRNCYSIMMHTSTTSKSKLLAK</sequence>
<dbReference type="EMBL" id="GBRH01195693">
    <property type="protein sequence ID" value="JAE02203.1"/>
    <property type="molecule type" value="Transcribed_RNA"/>
</dbReference>
<evidence type="ECO:0000313" key="1">
    <source>
        <dbReference type="EMBL" id="JAE02203.1"/>
    </source>
</evidence>
<name>A0A0A9F1P0_ARUDO</name>